<sequence length="100" mass="10841">MTYYSVLAVTPNDDGWIPDYLPVAGSVIARHGGKYLARTTSHEQLEGQDSPAGLRIILEWPSEEAAKAFMADPEYAPHLQARTAGSDSVHFLIAGKDDLA</sequence>
<dbReference type="Proteomes" id="UP000198796">
    <property type="component" value="Unassembled WGS sequence"/>
</dbReference>
<dbReference type="OrthoDB" id="9806380at2"/>
<dbReference type="SUPFAM" id="SSF54909">
    <property type="entry name" value="Dimeric alpha+beta barrel"/>
    <property type="match status" value="1"/>
</dbReference>
<keyword evidence="3" id="KW-1185">Reference proteome</keyword>
<name>A0A1I0W9R9_9RHOB</name>
<evidence type="ECO:0000313" key="3">
    <source>
        <dbReference type="Proteomes" id="UP000198796"/>
    </source>
</evidence>
<proteinExistence type="predicted"/>
<dbReference type="STRING" id="871651.SAMN05421688_1110"/>
<organism evidence="2 3">
    <name type="scientific">Poseidonocella pacifica</name>
    <dbReference type="NCBI Taxonomy" id="871651"/>
    <lineage>
        <taxon>Bacteria</taxon>
        <taxon>Pseudomonadati</taxon>
        <taxon>Pseudomonadota</taxon>
        <taxon>Alphaproteobacteria</taxon>
        <taxon>Rhodobacterales</taxon>
        <taxon>Roseobacteraceae</taxon>
        <taxon>Poseidonocella</taxon>
    </lineage>
</organism>
<dbReference type="PANTHER" id="PTHR41521:SF4">
    <property type="entry name" value="BLR0684 PROTEIN"/>
    <property type="match status" value="1"/>
</dbReference>
<gene>
    <name evidence="2" type="ORF">SAMN05421688_1110</name>
</gene>
<evidence type="ECO:0000259" key="1">
    <source>
        <dbReference type="Pfam" id="PF07045"/>
    </source>
</evidence>
<reference evidence="2 3" key="1">
    <citation type="submission" date="2016-10" db="EMBL/GenBank/DDBJ databases">
        <authorList>
            <person name="de Groot N.N."/>
        </authorList>
    </citation>
    <scope>NUCLEOTIDE SEQUENCE [LARGE SCALE GENOMIC DNA]</scope>
    <source>
        <strain evidence="2 3">DSM 29316</strain>
    </source>
</reference>
<protein>
    <submittedName>
        <fullName evidence="2">Uncharacterized conserved protein, DUF1330 family</fullName>
    </submittedName>
</protein>
<dbReference type="Gene3D" id="3.30.70.100">
    <property type="match status" value="1"/>
</dbReference>
<dbReference type="InterPro" id="IPR011008">
    <property type="entry name" value="Dimeric_a/b-barrel"/>
</dbReference>
<dbReference type="RefSeq" id="WP_092061473.1">
    <property type="nucleotide sequence ID" value="NZ_FOJU01000002.1"/>
</dbReference>
<dbReference type="AlphaFoldDB" id="A0A1I0W9R9"/>
<dbReference type="Pfam" id="PF07045">
    <property type="entry name" value="DUF1330"/>
    <property type="match status" value="1"/>
</dbReference>
<dbReference type="InterPro" id="IPR010753">
    <property type="entry name" value="DUF1330"/>
</dbReference>
<dbReference type="PANTHER" id="PTHR41521">
    <property type="match status" value="1"/>
</dbReference>
<feature type="domain" description="DUF1330" evidence="1">
    <location>
        <begin position="4"/>
        <end position="95"/>
    </location>
</feature>
<accession>A0A1I0W9R9</accession>
<dbReference type="EMBL" id="FOJU01000002">
    <property type="protein sequence ID" value="SFA84656.1"/>
    <property type="molecule type" value="Genomic_DNA"/>
</dbReference>
<evidence type="ECO:0000313" key="2">
    <source>
        <dbReference type="EMBL" id="SFA84656.1"/>
    </source>
</evidence>